<dbReference type="EMBL" id="CP093348">
    <property type="protein sequence ID" value="WOH03396.1"/>
    <property type="molecule type" value="Genomic_DNA"/>
</dbReference>
<organism evidence="1 2">
    <name type="scientific">Daucus carota subsp. sativus</name>
    <name type="common">Carrot</name>
    <dbReference type="NCBI Taxonomy" id="79200"/>
    <lineage>
        <taxon>Eukaryota</taxon>
        <taxon>Viridiplantae</taxon>
        <taxon>Streptophyta</taxon>
        <taxon>Embryophyta</taxon>
        <taxon>Tracheophyta</taxon>
        <taxon>Spermatophyta</taxon>
        <taxon>Magnoliopsida</taxon>
        <taxon>eudicotyledons</taxon>
        <taxon>Gunneridae</taxon>
        <taxon>Pentapetalae</taxon>
        <taxon>asterids</taxon>
        <taxon>campanulids</taxon>
        <taxon>Apiales</taxon>
        <taxon>Apiaceae</taxon>
        <taxon>Apioideae</taxon>
        <taxon>Scandiceae</taxon>
        <taxon>Daucinae</taxon>
        <taxon>Daucus</taxon>
        <taxon>Daucus sect. Daucus</taxon>
    </lineage>
</organism>
<name>A0A164UVL1_DAUCS</name>
<sequence length="164" mass="19202">MWLMDTCNASSPWTEQEIEKSEKIPMEKTVFVSSIAPLHDFKLPGPGWNTRKVLETRPDVKKVQVSRPCLRVKQSTRQTMNKGCQVRRREGLFSMSLSKEEIVEDFVRVTGRVPQGKKKVKKTFTDAKEKQKYLDYLQNLILEIGCQRFIMSEDFQTADEQWRN</sequence>
<gene>
    <name evidence="1" type="ORF">DCAR_0622793</name>
</gene>
<reference evidence="1" key="1">
    <citation type="journal article" date="2016" name="Nat. Genet.">
        <title>A high-quality carrot genome assembly provides new insights into carotenoid accumulation and asterid genome evolution.</title>
        <authorList>
            <person name="Iorizzo M."/>
            <person name="Ellison S."/>
            <person name="Senalik D."/>
            <person name="Zeng P."/>
            <person name="Satapoomin P."/>
            <person name="Huang J."/>
            <person name="Bowman M."/>
            <person name="Iovene M."/>
            <person name="Sanseverino W."/>
            <person name="Cavagnaro P."/>
            <person name="Yildiz M."/>
            <person name="Macko-Podgorni A."/>
            <person name="Moranska E."/>
            <person name="Grzebelus E."/>
            <person name="Grzebelus D."/>
            <person name="Ashrafi H."/>
            <person name="Zheng Z."/>
            <person name="Cheng S."/>
            <person name="Spooner D."/>
            <person name="Van Deynze A."/>
            <person name="Simon P."/>
        </authorList>
    </citation>
    <scope>NUCLEOTIDE SEQUENCE</scope>
    <source>
        <tissue evidence="1">Leaf</tissue>
    </source>
</reference>
<dbReference type="Gramene" id="KZM89425">
    <property type="protein sequence ID" value="KZM89425"/>
    <property type="gene ID" value="DCAR_023212"/>
</dbReference>
<reference evidence="1" key="2">
    <citation type="submission" date="2022-03" db="EMBL/GenBank/DDBJ databases">
        <title>Draft title - Genomic analysis of global carrot germplasm unveils the trajectory of domestication and the origin of high carotenoid orange carrot.</title>
        <authorList>
            <person name="Iorizzo M."/>
            <person name="Ellison S."/>
            <person name="Senalik D."/>
            <person name="Macko-Podgorni A."/>
            <person name="Grzebelus D."/>
            <person name="Bostan H."/>
            <person name="Rolling W."/>
            <person name="Curaba J."/>
            <person name="Simon P."/>
        </authorList>
    </citation>
    <scope>NUCLEOTIDE SEQUENCE</scope>
    <source>
        <tissue evidence="1">Leaf</tissue>
    </source>
</reference>
<evidence type="ECO:0000313" key="2">
    <source>
        <dbReference type="Proteomes" id="UP000077755"/>
    </source>
</evidence>
<accession>A0A164UVL1</accession>
<keyword evidence="2" id="KW-1185">Reference proteome</keyword>
<evidence type="ECO:0000313" key="1">
    <source>
        <dbReference type="EMBL" id="WOH03396.1"/>
    </source>
</evidence>
<proteinExistence type="predicted"/>
<dbReference type="AlphaFoldDB" id="A0A164UVL1"/>
<dbReference type="Proteomes" id="UP000077755">
    <property type="component" value="Chromosome 6"/>
</dbReference>
<protein>
    <submittedName>
        <fullName evidence="1">Uncharacterized protein</fullName>
    </submittedName>
</protein>